<evidence type="ECO:0000313" key="1">
    <source>
        <dbReference type="EMBL" id="KUM59163.1"/>
    </source>
</evidence>
<protein>
    <submittedName>
        <fullName evidence="1">Uncharacterized protein</fullName>
    </submittedName>
</protein>
<reference evidence="1 2" key="1">
    <citation type="submission" date="2015-10" db="EMBL/GenBank/DDBJ databases">
        <title>Genome sequencing of Penicillium freii.</title>
        <authorList>
            <person name="Nguyen H.D."/>
            <person name="Visagie C.M."/>
            <person name="Seifert K.A."/>
        </authorList>
    </citation>
    <scope>NUCLEOTIDE SEQUENCE [LARGE SCALE GENOMIC DNA]</scope>
    <source>
        <strain evidence="1 2">DAOM 242723</strain>
    </source>
</reference>
<accession>A0A117NMF8</accession>
<dbReference type="AlphaFoldDB" id="A0A117NMF8"/>
<name>A0A117NMF8_PENFR</name>
<dbReference type="Proteomes" id="UP000055045">
    <property type="component" value="Unassembled WGS sequence"/>
</dbReference>
<sequence length="145" mass="15567">MVLSYGLPCAAILSTALDPGLDSSRGTKLPPGIKASNLIRNLSVLVSQLESVSSPGETNHVFCLEASKTISCKLDHILDRVTPGESTEPPDLPGAVTTPLMIDNTSSETIADIDTTGLINFDHFDLVDWAIDFDIGTMSDEWNMF</sequence>
<comment type="caution">
    <text evidence="1">The sequence shown here is derived from an EMBL/GenBank/DDBJ whole genome shotgun (WGS) entry which is preliminary data.</text>
</comment>
<proteinExistence type="predicted"/>
<organism evidence="1 2">
    <name type="scientific">Penicillium freii</name>
    <dbReference type="NCBI Taxonomy" id="48697"/>
    <lineage>
        <taxon>Eukaryota</taxon>
        <taxon>Fungi</taxon>
        <taxon>Dikarya</taxon>
        <taxon>Ascomycota</taxon>
        <taxon>Pezizomycotina</taxon>
        <taxon>Eurotiomycetes</taxon>
        <taxon>Eurotiomycetidae</taxon>
        <taxon>Eurotiales</taxon>
        <taxon>Aspergillaceae</taxon>
        <taxon>Penicillium</taxon>
    </lineage>
</organism>
<gene>
    <name evidence="1" type="ORF">ACN42_g7984</name>
</gene>
<dbReference type="STRING" id="48697.A0A117NMF8"/>
<evidence type="ECO:0000313" key="2">
    <source>
        <dbReference type="Proteomes" id="UP000055045"/>
    </source>
</evidence>
<dbReference type="EMBL" id="LLXE01000239">
    <property type="protein sequence ID" value="KUM59163.1"/>
    <property type="molecule type" value="Genomic_DNA"/>
</dbReference>
<keyword evidence="2" id="KW-1185">Reference proteome</keyword>